<evidence type="ECO:0000256" key="1">
    <source>
        <dbReference type="SAM" id="MobiDB-lite"/>
    </source>
</evidence>
<protein>
    <submittedName>
        <fullName evidence="2">DNA polymerase epsilon catalytic subunit</fullName>
    </submittedName>
</protein>
<dbReference type="AlphaFoldDB" id="A0A5A7Q0E6"/>
<accession>A0A5A7Q0E6</accession>
<evidence type="ECO:0000313" key="3">
    <source>
        <dbReference type="Proteomes" id="UP000325081"/>
    </source>
</evidence>
<keyword evidence="3" id="KW-1185">Reference proteome</keyword>
<gene>
    <name evidence="2" type="ORF">STAS_14895</name>
</gene>
<comment type="caution">
    <text evidence="2">The sequence shown here is derived from an EMBL/GenBank/DDBJ whole genome shotgun (WGS) entry which is preliminary data.</text>
</comment>
<evidence type="ECO:0000313" key="2">
    <source>
        <dbReference type="EMBL" id="GER38376.1"/>
    </source>
</evidence>
<dbReference type="EMBL" id="BKCP01005494">
    <property type="protein sequence ID" value="GER38376.1"/>
    <property type="molecule type" value="Genomic_DNA"/>
</dbReference>
<feature type="region of interest" description="Disordered" evidence="1">
    <location>
        <begin position="1"/>
        <end position="26"/>
    </location>
</feature>
<dbReference type="Proteomes" id="UP000325081">
    <property type="component" value="Unassembled WGS sequence"/>
</dbReference>
<sequence length="178" mass="19972">MTDGQSGDLGMADGRSNDLGTTDGWRRFGDGDNLGTRARVETRGYKRRADLGTAIWLPLVDRTRFSPLSGGYPAFVYTDYGPADWMRPAMNSALIQCPQSTGKLLHHTTSIFHHKNRQKKWTTIIDLFTEVPLRPSRLVSAFPAAAKYLDLTISRRIRGLKNMGTSISRRLSKIKFVL</sequence>
<reference evidence="3" key="1">
    <citation type="journal article" date="2019" name="Curr. Biol.">
        <title>Genome Sequence of Striga asiatica Provides Insight into the Evolution of Plant Parasitism.</title>
        <authorList>
            <person name="Yoshida S."/>
            <person name="Kim S."/>
            <person name="Wafula E.K."/>
            <person name="Tanskanen J."/>
            <person name="Kim Y.M."/>
            <person name="Honaas L."/>
            <person name="Yang Z."/>
            <person name="Spallek T."/>
            <person name="Conn C.E."/>
            <person name="Ichihashi Y."/>
            <person name="Cheong K."/>
            <person name="Cui S."/>
            <person name="Der J.P."/>
            <person name="Gundlach H."/>
            <person name="Jiao Y."/>
            <person name="Hori C."/>
            <person name="Ishida J.K."/>
            <person name="Kasahara H."/>
            <person name="Kiba T."/>
            <person name="Kim M.S."/>
            <person name="Koo N."/>
            <person name="Laohavisit A."/>
            <person name="Lee Y.H."/>
            <person name="Lumba S."/>
            <person name="McCourt P."/>
            <person name="Mortimer J.C."/>
            <person name="Mutuku J.M."/>
            <person name="Nomura T."/>
            <person name="Sasaki-Sekimoto Y."/>
            <person name="Seto Y."/>
            <person name="Wang Y."/>
            <person name="Wakatake T."/>
            <person name="Sakakibara H."/>
            <person name="Demura T."/>
            <person name="Yamaguchi S."/>
            <person name="Yoneyama K."/>
            <person name="Manabe R.I."/>
            <person name="Nelson D.C."/>
            <person name="Schulman A.H."/>
            <person name="Timko M.P."/>
            <person name="dePamphilis C.W."/>
            <person name="Choi D."/>
            <person name="Shirasu K."/>
        </authorList>
    </citation>
    <scope>NUCLEOTIDE SEQUENCE [LARGE SCALE GENOMIC DNA]</scope>
    <source>
        <strain evidence="3">cv. UVA1</strain>
    </source>
</reference>
<proteinExistence type="predicted"/>
<name>A0A5A7Q0E6_STRAF</name>
<organism evidence="2 3">
    <name type="scientific">Striga asiatica</name>
    <name type="common">Asiatic witchweed</name>
    <name type="synonym">Buchnera asiatica</name>
    <dbReference type="NCBI Taxonomy" id="4170"/>
    <lineage>
        <taxon>Eukaryota</taxon>
        <taxon>Viridiplantae</taxon>
        <taxon>Streptophyta</taxon>
        <taxon>Embryophyta</taxon>
        <taxon>Tracheophyta</taxon>
        <taxon>Spermatophyta</taxon>
        <taxon>Magnoliopsida</taxon>
        <taxon>eudicotyledons</taxon>
        <taxon>Gunneridae</taxon>
        <taxon>Pentapetalae</taxon>
        <taxon>asterids</taxon>
        <taxon>lamiids</taxon>
        <taxon>Lamiales</taxon>
        <taxon>Orobanchaceae</taxon>
        <taxon>Buchnereae</taxon>
        <taxon>Striga</taxon>
    </lineage>
</organism>